<sequence>MGTDNRDRPQATRRKEREHRRNRSAAQTGPGSGTQAGPGSGPQAGPHAGPQTGPPPSGQYLPGDAERVLALVGQAVQAFHHGRLGPAQRVVGLLAAGTTGWRTTVDRVLFAELQQAVAQVWPRGWQPAELVRGARRETGEVGSALTADLVLVQYRSYAAARVAPEWADQVRALGEPWWDRDADHPQLFAERHRLRRVAAVDTALRVLTFLYAVPPLQIFCPLPGHARTAPTGATTRADPAKLARIRALLAKAEATEFPEEAEALSARAQEMMARHSIDHAALAAQAGTTGDTRGRRLPVEAPYEQHKASLLSVVAEANHCRSVWHKDLGMCTVMGAAGDVDAVELLFTSLLLQATRAMRQAGATRDAYGRSTTRSFRTSFLAAFITRVGERLAEAAVAGRDRAVDEYAESGTDLVPVLARREREVEEAFAEAFPELVEVPVASSSNADGWSAGRAAADAADFGVRNPLDG</sequence>
<keyword evidence="5" id="KW-1185">Reference proteome</keyword>
<evidence type="ECO:0000313" key="4">
    <source>
        <dbReference type="EMBL" id="MEE2038799.1"/>
    </source>
</evidence>
<reference evidence="4 5" key="1">
    <citation type="submission" date="2023-08" db="EMBL/GenBank/DDBJ databases">
        <authorList>
            <person name="Girao M."/>
            <person name="Carvalho M.F."/>
        </authorList>
    </citation>
    <scope>NUCLEOTIDE SEQUENCE [LARGE SCALE GENOMIC DNA]</scope>
    <source>
        <strain evidence="4 5">CT-R113</strain>
    </source>
</reference>
<dbReference type="Proteomes" id="UP001356095">
    <property type="component" value="Unassembled WGS sequence"/>
</dbReference>
<evidence type="ECO:0000256" key="1">
    <source>
        <dbReference type="SAM" id="MobiDB-lite"/>
    </source>
</evidence>
<accession>A0ABU7K986</accession>
<comment type="caution">
    <text evidence="4">The sequence shown here is derived from an EMBL/GenBank/DDBJ whole genome shotgun (WGS) entry which is preliminary data.</text>
</comment>
<feature type="compositionally biased region" description="Gly residues" evidence="1">
    <location>
        <begin position="30"/>
        <end position="42"/>
    </location>
</feature>
<dbReference type="Pfam" id="PF10979">
    <property type="entry name" value="DUF2786"/>
    <property type="match status" value="1"/>
</dbReference>
<dbReference type="Pfam" id="PF23771">
    <property type="entry name" value="DUF7168"/>
    <property type="match status" value="1"/>
</dbReference>
<feature type="domain" description="DUF7168" evidence="3">
    <location>
        <begin position="304"/>
        <end position="409"/>
    </location>
</feature>
<protein>
    <submittedName>
        <fullName evidence="4">DUF2786 domain-containing protein</fullName>
    </submittedName>
</protein>
<feature type="region of interest" description="Disordered" evidence="1">
    <location>
        <begin position="1"/>
        <end position="62"/>
    </location>
</feature>
<organism evidence="4 5">
    <name type="scientific">Nocardiopsis codii</name>
    <dbReference type="NCBI Taxonomy" id="3065942"/>
    <lineage>
        <taxon>Bacteria</taxon>
        <taxon>Bacillati</taxon>
        <taxon>Actinomycetota</taxon>
        <taxon>Actinomycetes</taxon>
        <taxon>Streptosporangiales</taxon>
        <taxon>Nocardiopsidaceae</taxon>
        <taxon>Nocardiopsis</taxon>
    </lineage>
</organism>
<evidence type="ECO:0000259" key="3">
    <source>
        <dbReference type="Pfam" id="PF23771"/>
    </source>
</evidence>
<proteinExistence type="predicted"/>
<dbReference type="EMBL" id="JAUZMY010000015">
    <property type="protein sequence ID" value="MEE2038799.1"/>
    <property type="molecule type" value="Genomic_DNA"/>
</dbReference>
<feature type="domain" description="DUF2786" evidence="2">
    <location>
        <begin position="242"/>
        <end position="279"/>
    </location>
</feature>
<dbReference type="RefSeq" id="WP_330092579.1">
    <property type="nucleotide sequence ID" value="NZ_JAUZMY010000015.1"/>
</dbReference>
<dbReference type="InterPro" id="IPR055592">
    <property type="entry name" value="DUF7168"/>
</dbReference>
<evidence type="ECO:0000313" key="5">
    <source>
        <dbReference type="Proteomes" id="UP001356095"/>
    </source>
</evidence>
<name>A0ABU7K986_9ACTN</name>
<dbReference type="InterPro" id="IPR024498">
    <property type="entry name" value="DUF2786"/>
</dbReference>
<feature type="compositionally biased region" description="Basic and acidic residues" evidence="1">
    <location>
        <begin position="1"/>
        <end position="15"/>
    </location>
</feature>
<evidence type="ECO:0000259" key="2">
    <source>
        <dbReference type="Pfam" id="PF10979"/>
    </source>
</evidence>
<gene>
    <name evidence="4" type="ORF">Q8791_16365</name>
</gene>